<dbReference type="PROSITE" id="PS50076">
    <property type="entry name" value="DNAJ_2"/>
    <property type="match status" value="1"/>
</dbReference>
<dbReference type="Proteomes" id="UP000093159">
    <property type="component" value="Unassembled WGS sequence"/>
</dbReference>
<dbReference type="AlphaFoldDB" id="A0A1C0B092"/>
<evidence type="ECO:0000313" key="3">
    <source>
        <dbReference type="EMBL" id="OCL93289.1"/>
    </source>
</evidence>
<feature type="domain" description="J" evidence="2">
    <location>
        <begin position="8"/>
        <end position="81"/>
    </location>
</feature>
<dbReference type="PANTHER" id="PTHR44145:SF3">
    <property type="entry name" value="DNAJ HOMOLOG SUBFAMILY A MEMBER 3, MITOCHONDRIAL"/>
    <property type="match status" value="1"/>
</dbReference>
<dbReference type="OrthoDB" id="5244113at2"/>
<dbReference type="InterPro" id="IPR036869">
    <property type="entry name" value="J_dom_sf"/>
</dbReference>
<name>A0A1C0B092_9BACT</name>
<dbReference type="InterPro" id="IPR051938">
    <property type="entry name" value="Apopto_cytoskel_mod"/>
</dbReference>
<dbReference type="CDD" id="cd06257">
    <property type="entry name" value="DnaJ"/>
    <property type="match status" value="1"/>
</dbReference>
<dbReference type="SMART" id="SM00271">
    <property type="entry name" value="DnaJ"/>
    <property type="match status" value="1"/>
</dbReference>
<dbReference type="Pfam" id="PF00226">
    <property type="entry name" value="DnaJ"/>
    <property type="match status" value="1"/>
</dbReference>
<evidence type="ECO:0000313" key="5">
    <source>
        <dbReference type="Proteomes" id="UP000093159"/>
    </source>
</evidence>
<dbReference type="PRINTS" id="PR00625">
    <property type="entry name" value="JDOMAIN"/>
</dbReference>
<dbReference type="Gene3D" id="1.10.287.110">
    <property type="entry name" value="DnaJ domain"/>
    <property type="match status" value="1"/>
</dbReference>
<evidence type="ECO:0000256" key="1">
    <source>
        <dbReference type="ARBA" id="ARBA00023186"/>
    </source>
</evidence>
<dbReference type="EMBL" id="CP036246">
    <property type="protein sequence ID" value="QEP40310.1"/>
    <property type="molecule type" value="Genomic_DNA"/>
</dbReference>
<reference evidence="4 6" key="2">
    <citation type="submission" date="2019-09" db="EMBL/GenBank/DDBJ databases">
        <title>Complete genome sequencing of four Arcobacter species reveals a diverse suite of mobile elements.</title>
        <authorList>
            <person name="Miller W.G."/>
            <person name="Yee E."/>
            <person name="Bono J.L."/>
        </authorList>
    </citation>
    <scope>NUCLEOTIDE SEQUENCE [LARGE SCALE GENOMIC DNA]</scope>
    <source>
        <strain evidence="4 6">CCUG 56899</strain>
    </source>
</reference>
<keyword evidence="5" id="KW-1185">Reference proteome</keyword>
<reference evidence="4 6" key="3">
    <citation type="submission" date="2019-09" db="EMBL/GenBank/DDBJ databases">
        <title>Taxonomic note: a critical rebuttal of the proposed division of the genus Arcobacter into six genera, emended descriptions of Arcobacter anaerophilus and the genus Arcobacter, and an assessment of genus-level boundaries for Epsilonproteobacteria using in silico genomic comparator tools.</title>
        <authorList>
            <person name="On S.L.W."/>
            <person name="Miller W.G."/>
            <person name="Biggs P."/>
            <person name="Cornelius A."/>
            <person name="Vandamme P."/>
        </authorList>
    </citation>
    <scope>NUCLEOTIDE SEQUENCE [LARGE SCALE GENOMIC DNA]</scope>
    <source>
        <strain evidence="4 6">CCUG 56899</strain>
    </source>
</reference>
<dbReference type="RefSeq" id="WP_066173437.1">
    <property type="nucleotide sequence ID" value="NZ_CP036246.2"/>
</dbReference>
<accession>A0A1C0B092</accession>
<keyword evidence="1" id="KW-0143">Chaperone</keyword>
<dbReference type="Proteomes" id="UP000322644">
    <property type="component" value="Chromosome"/>
</dbReference>
<evidence type="ECO:0000313" key="6">
    <source>
        <dbReference type="Proteomes" id="UP000322644"/>
    </source>
</evidence>
<gene>
    <name evidence="3" type="primary">dnaJ_2</name>
    <name evidence="3" type="ORF">AAX28_00832</name>
    <name evidence="4" type="ORF">APORC_0695</name>
</gene>
<reference evidence="3 5" key="1">
    <citation type="submission" date="2015-05" db="EMBL/GenBank/DDBJ databases">
        <authorList>
            <person name="Rovetto F."/>
            <person name="Cocolin L."/>
            <person name="Illeghems K."/>
            <person name="Van Nieuwerburgh F."/>
            <person name="Houf K."/>
        </authorList>
    </citation>
    <scope>NUCLEOTIDE SEQUENCE [LARGE SCALE GENOMIC DNA]</scope>
    <source>
        <strain evidence="3 5">117434</strain>
    </source>
</reference>
<dbReference type="SUPFAM" id="SSF46565">
    <property type="entry name" value="Chaperone J-domain"/>
    <property type="match status" value="1"/>
</dbReference>
<dbReference type="EMBL" id="LDIR01000001">
    <property type="protein sequence ID" value="OCL93289.1"/>
    <property type="molecule type" value="Genomic_DNA"/>
</dbReference>
<protein>
    <submittedName>
        <fullName evidence="3">Chaperone protein DnaJ</fullName>
    </submittedName>
</protein>
<proteinExistence type="predicted"/>
<evidence type="ECO:0000313" key="4">
    <source>
        <dbReference type="EMBL" id="QEP40310.1"/>
    </source>
</evidence>
<dbReference type="InterPro" id="IPR001623">
    <property type="entry name" value="DnaJ_domain"/>
</dbReference>
<dbReference type="PANTHER" id="PTHR44145">
    <property type="entry name" value="DNAJ HOMOLOG SUBFAMILY A MEMBER 3, MITOCHONDRIAL"/>
    <property type="match status" value="1"/>
</dbReference>
<dbReference type="KEGG" id="apoc:APORC_0695"/>
<evidence type="ECO:0000259" key="2">
    <source>
        <dbReference type="PROSITE" id="PS50076"/>
    </source>
</evidence>
<sequence length="88" mass="10762">MNYEEFIEAVELFGIISNMSKKDIKKRYLKLSKKYHPDMESGSHEKFTKLKESYDILQNYMENYSFSFEADEFKKQFPSFMNYKNWVK</sequence>
<organism evidence="4 6">
    <name type="scientific">Arcobacter porcinus</name>
    <dbReference type="NCBI Taxonomy" id="1935204"/>
    <lineage>
        <taxon>Bacteria</taxon>
        <taxon>Pseudomonadati</taxon>
        <taxon>Campylobacterota</taxon>
        <taxon>Epsilonproteobacteria</taxon>
        <taxon>Campylobacterales</taxon>
        <taxon>Arcobacteraceae</taxon>
        <taxon>Arcobacter</taxon>
    </lineage>
</organism>